<evidence type="ECO:0000256" key="3">
    <source>
        <dbReference type="ARBA" id="ARBA00023295"/>
    </source>
</evidence>
<dbReference type="InterPro" id="IPR011050">
    <property type="entry name" value="Pectin_lyase_fold/virulence"/>
</dbReference>
<dbReference type="SMART" id="SM00710">
    <property type="entry name" value="PbH1"/>
    <property type="match status" value="5"/>
</dbReference>
<keyword evidence="2 4" id="KW-0378">Hydrolase</keyword>
<evidence type="ECO:0000313" key="5">
    <source>
        <dbReference type="EMBL" id="AOW09352.1"/>
    </source>
</evidence>
<gene>
    <name evidence="5" type="ORF">EM308_07445</name>
</gene>
<keyword evidence="3 4" id="KW-0326">Glycosidase</keyword>
<dbReference type="InterPro" id="IPR051801">
    <property type="entry name" value="GH28_Enzymes"/>
</dbReference>
<organism evidence="5 6">
    <name type="scientific">Flavobacterium gilvum</name>
    <dbReference type="NCBI Taxonomy" id="1492737"/>
    <lineage>
        <taxon>Bacteria</taxon>
        <taxon>Pseudomonadati</taxon>
        <taxon>Bacteroidota</taxon>
        <taxon>Flavobacteriia</taxon>
        <taxon>Flavobacteriales</taxon>
        <taxon>Flavobacteriaceae</taxon>
        <taxon>Flavobacterium</taxon>
    </lineage>
</organism>
<dbReference type="PANTHER" id="PTHR31339">
    <property type="entry name" value="PECTIN LYASE-RELATED"/>
    <property type="match status" value="1"/>
</dbReference>
<protein>
    <submittedName>
        <fullName evidence="5">Glycoside hydrolase</fullName>
    </submittedName>
</protein>
<evidence type="ECO:0000256" key="4">
    <source>
        <dbReference type="RuleBase" id="RU361169"/>
    </source>
</evidence>
<reference evidence="5 6" key="1">
    <citation type="submission" date="2016-10" db="EMBL/GenBank/DDBJ databases">
        <title>Flavobacterium gilvum sp. nov., isolated from stream water.</title>
        <authorList>
            <person name="Shin S.-K."/>
            <person name="Cho Y.-J."/>
            <person name="Yi H."/>
        </authorList>
    </citation>
    <scope>NUCLEOTIDE SEQUENCE [LARGE SCALE GENOMIC DNA]</scope>
    <source>
        <strain evidence="5 6">EM1308</strain>
    </source>
</reference>
<dbReference type="InterPro" id="IPR006626">
    <property type="entry name" value="PbH1"/>
</dbReference>
<evidence type="ECO:0000313" key="6">
    <source>
        <dbReference type="Proteomes" id="UP000175968"/>
    </source>
</evidence>
<proteinExistence type="inferred from homology"/>
<dbReference type="InterPro" id="IPR012334">
    <property type="entry name" value="Pectin_lyas_fold"/>
</dbReference>
<dbReference type="KEGG" id="fgl:EM308_07445"/>
<dbReference type="Gene3D" id="2.160.20.10">
    <property type="entry name" value="Single-stranded right-handed beta-helix, Pectin lyase-like"/>
    <property type="match status" value="1"/>
</dbReference>
<dbReference type="Pfam" id="PF00295">
    <property type="entry name" value="Glyco_hydro_28"/>
    <property type="match status" value="1"/>
</dbReference>
<dbReference type="SUPFAM" id="SSF51126">
    <property type="entry name" value="Pectin lyase-like"/>
    <property type="match status" value="1"/>
</dbReference>
<dbReference type="Proteomes" id="UP000175968">
    <property type="component" value="Chromosome"/>
</dbReference>
<evidence type="ECO:0000256" key="1">
    <source>
        <dbReference type="ARBA" id="ARBA00008834"/>
    </source>
</evidence>
<dbReference type="GO" id="GO:0005975">
    <property type="term" value="P:carbohydrate metabolic process"/>
    <property type="evidence" value="ECO:0007669"/>
    <property type="project" value="InterPro"/>
</dbReference>
<evidence type="ECO:0000256" key="2">
    <source>
        <dbReference type="ARBA" id="ARBA00022801"/>
    </source>
</evidence>
<dbReference type="GO" id="GO:0004650">
    <property type="term" value="F:polygalacturonase activity"/>
    <property type="evidence" value="ECO:0007669"/>
    <property type="project" value="InterPro"/>
</dbReference>
<dbReference type="AlphaFoldDB" id="A0AAC9I4D3"/>
<dbReference type="InterPro" id="IPR000743">
    <property type="entry name" value="Glyco_hydro_28"/>
</dbReference>
<comment type="similarity">
    <text evidence="1 4">Belongs to the glycosyl hydrolase 28 family.</text>
</comment>
<name>A0AAC9I4D3_9FLAO</name>
<dbReference type="PANTHER" id="PTHR31339:SF9">
    <property type="entry name" value="PLASMIN AND FIBRONECTIN-BINDING PROTEIN A"/>
    <property type="match status" value="1"/>
</dbReference>
<dbReference type="EMBL" id="CP017479">
    <property type="protein sequence ID" value="AOW09352.1"/>
    <property type="molecule type" value="Genomic_DNA"/>
</dbReference>
<keyword evidence="6" id="KW-1185">Reference proteome</keyword>
<dbReference type="RefSeq" id="WP_051877815.1">
    <property type="nucleotide sequence ID" value="NZ_CP017479.1"/>
</dbReference>
<sequence length="520" mass="57743">MSNNNKRIFTNCIVLFFLFQLSFNVEMYANKRKDYLVTAFGALADGKTLNTKAIQKAIDAANKNGGGRVVFSKGIFLSGSIVLKSGVELFFEEGTTLLGSVNPDDYPKYNDARALIISHAQKNIAITGKGIIDGQGRELALAVDSLHHTGVRIDPNYNYKRLRPNDGRGKLLFLSECDSVKVTDVLLKNSSGWVFSLRKSKNIAIDHVNVNSRAYWNNDGIDMDGCENVSVTNCDINAADDGICLKSDSPGLQNNNIYIANCTIRSSASAVKFGTGSYGSFKNVTIENIKVFDTFRSAIAIESVDGAEIENINVSNITAVNTGNAILIRLGNRNGDKPGYVKNVSIKNIKVQVPFGRPDIEYDLRGPEVDYFHNPFPASIAGIPGHSIENVTLENIEITYPGRATKGMAYLPLWRLKDVLENEKGYPEFTMFGELPSWGFYVRHVNGIQMKNIKLVLEKEDFRPAFVFDDVKELRMEKIDVPSDKNNQIIFKDVSSKYLDAEALKRVNEPKQNTFVLTVK</sequence>
<accession>A0AAC9I4D3</accession>